<organism evidence="3 4">
    <name type="scientific">Mycena albidolilacea</name>
    <dbReference type="NCBI Taxonomy" id="1033008"/>
    <lineage>
        <taxon>Eukaryota</taxon>
        <taxon>Fungi</taxon>
        <taxon>Dikarya</taxon>
        <taxon>Basidiomycota</taxon>
        <taxon>Agaricomycotina</taxon>
        <taxon>Agaricomycetes</taxon>
        <taxon>Agaricomycetidae</taxon>
        <taxon>Agaricales</taxon>
        <taxon>Marasmiineae</taxon>
        <taxon>Mycenaceae</taxon>
        <taxon>Mycena</taxon>
    </lineage>
</organism>
<gene>
    <name evidence="3" type="ORF">DFH08DRAFT_60787</name>
</gene>
<accession>A0AAD7EV94</accession>
<dbReference type="Proteomes" id="UP001218218">
    <property type="component" value="Unassembled WGS sequence"/>
</dbReference>
<feature type="compositionally biased region" description="Polar residues" evidence="2">
    <location>
        <begin position="422"/>
        <end position="433"/>
    </location>
</feature>
<keyword evidence="1" id="KW-0175">Coiled coil</keyword>
<feature type="compositionally biased region" description="Pro residues" evidence="2">
    <location>
        <begin position="389"/>
        <end position="404"/>
    </location>
</feature>
<protein>
    <submittedName>
        <fullName evidence="3">Uncharacterized protein</fullName>
    </submittedName>
</protein>
<feature type="region of interest" description="Disordered" evidence="2">
    <location>
        <begin position="349"/>
        <end position="480"/>
    </location>
</feature>
<evidence type="ECO:0000313" key="3">
    <source>
        <dbReference type="EMBL" id="KAJ7353158.1"/>
    </source>
</evidence>
<name>A0AAD7EV94_9AGAR</name>
<evidence type="ECO:0000313" key="4">
    <source>
        <dbReference type="Proteomes" id="UP001218218"/>
    </source>
</evidence>
<evidence type="ECO:0000256" key="1">
    <source>
        <dbReference type="SAM" id="Coils"/>
    </source>
</evidence>
<keyword evidence="4" id="KW-1185">Reference proteome</keyword>
<dbReference type="PRINTS" id="PR01217">
    <property type="entry name" value="PRICHEXTENSN"/>
</dbReference>
<reference evidence="3" key="1">
    <citation type="submission" date="2023-03" db="EMBL/GenBank/DDBJ databases">
        <title>Massive genome expansion in bonnet fungi (Mycena s.s.) driven by repeated elements and novel gene families across ecological guilds.</title>
        <authorList>
            <consortium name="Lawrence Berkeley National Laboratory"/>
            <person name="Harder C.B."/>
            <person name="Miyauchi S."/>
            <person name="Viragh M."/>
            <person name="Kuo A."/>
            <person name="Thoen E."/>
            <person name="Andreopoulos B."/>
            <person name="Lu D."/>
            <person name="Skrede I."/>
            <person name="Drula E."/>
            <person name="Henrissat B."/>
            <person name="Morin E."/>
            <person name="Kohler A."/>
            <person name="Barry K."/>
            <person name="LaButti K."/>
            <person name="Morin E."/>
            <person name="Salamov A."/>
            <person name="Lipzen A."/>
            <person name="Mereny Z."/>
            <person name="Hegedus B."/>
            <person name="Baldrian P."/>
            <person name="Stursova M."/>
            <person name="Weitz H."/>
            <person name="Taylor A."/>
            <person name="Grigoriev I.V."/>
            <person name="Nagy L.G."/>
            <person name="Martin F."/>
            <person name="Kauserud H."/>
        </authorList>
    </citation>
    <scope>NUCLEOTIDE SEQUENCE</scope>
    <source>
        <strain evidence="3">CBHHK002</strain>
    </source>
</reference>
<proteinExistence type="predicted"/>
<evidence type="ECO:0000256" key="2">
    <source>
        <dbReference type="SAM" id="MobiDB-lite"/>
    </source>
</evidence>
<dbReference type="AlphaFoldDB" id="A0AAD7EV94"/>
<dbReference type="PANTHER" id="PTHR21974">
    <property type="entry name" value="RE15880P"/>
    <property type="match status" value="1"/>
</dbReference>
<feature type="compositionally biased region" description="Pro residues" evidence="2">
    <location>
        <begin position="411"/>
        <end position="420"/>
    </location>
</feature>
<dbReference type="EMBL" id="JARIHO010000011">
    <property type="protein sequence ID" value="KAJ7353158.1"/>
    <property type="molecule type" value="Genomic_DNA"/>
</dbReference>
<sequence>MSVTDAVLENSAYHSRLLAQISELDYVPSALRQQDTYITGLEKDLAQLARQITALEKSTKKERKEHEALRDSTTRRFAAKITGRKEKFEAKASKEEREYVEALEKEMQHKRQQETLDTMIAEAKSVRLDLQEKLDRHDKAMRDLAALYSKIFDGPTQAYPEDDRLEYQLQQAQARYNEIQEALNRESRAASLLQSANASLLTCNSKMQEALSYSQWDMFGGGTMSDMMERNALSAAEGQAENAQFLVRQAMMMSPQVQPIGEIRIAHGSIFSDVVFDNIFTDMAFHDKIKNSARNVQAVQLNLMNQLNLSRGRAGAIGADLTAAADALTRARGALDAFRRSVFDSLSGFGSGDLPAYTPQPGNEGPVTMPRGPDDGNEVPVTMPRGPEDPPSAYAPPPGPPASLPPASSYAPPPGPPPQPQIQIQHPVAQSSYTPPPGPPPGGSRATSPSAWGSRNPYAAALARASAPGSEQAPPVPEKS</sequence>
<comment type="caution">
    <text evidence="3">The sequence shown here is derived from an EMBL/GenBank/DDBJ whole genome shotgun (WGS) entry which is preliminary data.</text>
</comment>
<feature type="coiled-coil region" evidence="1">
    <location>
        <begin position="38"/>
        <end position="189"/>
    </location>
</feature>
<dbReference type="PANTHER" id="PTHR21974:SF2">
    <property type="entry name" value="RE15880P"/>
    <property type="match status" value="1"/>
</dbReference>